<keyword evidence="2" id="KW-0732">Signal</keyword>
<dbReference type="PANTHER" id="PTHR40940">
    <property type="entry name" value="PROTEIN BATD-RELATED"/>
    <property type="match status" value="1"/>
</dbReference>
<evidence type="ECO:0000256" key="2">
    <source>
        <dbReference type="SAM" id="SignalP"/>
    </source>
</evidence>
<dbReference type="InterPro" id="IPR025738">
    <property type="entry name" value="BatD"/>
</dbReference>
<dbReference type="Pfam" id="PF13584">
    <property type="entry name" value="BatD"/>
    <property type="match status" value="1"/>
</dbReference>
<name>A0A6C2UQ78_9BACT</name>
<dbReference type="AlphaFoldDB" id="A0A6C2UQ78"/>
<keyword evidence="1" id="KW-0472">Membrane</keyword>
<evidence type="ECO:0000313" key="3">
    <source>
        <dbReference type="EMBL" id="VGO22368.1"/>
    </source>
</evidence>
<dbReference type="Proteomes" id="UP000346198">
    <property type="component" value="Unassembled WGS sequence"/>
</dbReference>
<accession>A0A6C2UQ78</accession>
<proteinExistence type="predicted"/>
<keyword evidence="1" id="KW-0812">Transmembrane</keyword>
<reference evidence="3 4" key="1">
    <citation type="submission" date="2019-04" db="EMBL/GenBank/DDBJ databases">
        <authorList>
            <person name="Van Vliet M D."/>
        </authorList>
    </citation>
    <scope>NUCLEOTIDE SEQUENCE [LARGE SCALE GENOMIC DNA]</scope>
    <source>
        <strain evidence="3 4">F21</strain>
    </source>
</reference>
<feature type="transmembrane region" description="Helical" evidence="1">
    <location>
        <begin position="468"/>
        <end position="494"/>
    </location>
</feature>
<feature type="signal peptide" evidence="2">
    <location>
        <begin position="1"/>
        <end position="30"/>
    </location>
</feature>
<feature type="chain" id="PRO_5025685522" description="Protein BatD" evidence="2">
    <location>
        <begin position="31"/>
        <end position="617"/>
    </location>
</feature>
<sequence>MEAWKSGIMDGWKTACLAAMLGLGAGAAEASTNFYAQASATETNVFLGQVFNLDVIVKAAEKPDAPQLTGLADFNATVLDAGKTTSATNTWLYRYALRAKREGELQIPALRLGGLTTSPIGIKANKPEATDRMKLELKLSKPSVYLSEPVLLTAVWDSTYQFGAIKAVDLHFPILNDKRFQTLELYEPKKENNAQSTGLPVHGTRVLATRNSYKAEATQHQSLSFSKLLVPKHSGTLLIQPATLLCAAEKEKDPKSKQGQRSAFQYPSYFDNTFFDQNVTGGSWTRIYTESAPLELEVKPLPLEGRPDLFNGMVGDFTILVDAEPTNVRVGEPVTLTITITAQEYMESIFFQPLRYQPRLVNHFEIPSDRSLPRREGKSKIYTQTIRPLSTSNTEVPPLLLAYFSPASNAYITVESAPIPLKVSPAEEIGVFGGSIYQSRLRAVEEGIRHNYEDPDMLESRRLPLFGWAHPFAVLGFLLLPPLLAGGYSLISLFGEKRHHIHRTAKAARAYKVFRKNAAHIVHSHSMKSEIYEDLDRVLRAYLGDRLHLTPGALSFRDAVAKLEEADTQNETIDKLRELFMVCEAYRFTHGFDEKANTKKIVHDAVQVIKNVEKTLK</sequence>
<dbReference type="PANTHER" id="PTHR40940:SF2">
    <property type="entry name" value="BATD"/>
    <property type="match status" value="1"/>
</dbReference>
<evidence type="ECO:0000313" key="4">
    <source>
        <dbReference type="Proteomes" id="UP000346198"/>
    </source>
</evidence>
<dbReference type="EMBL" id="CAAHFH010000002">
    <property type="protein sequence ID" value="VGO22368.1"/>
    <property type="molecule type" value="Genomic_DNA"/>
</dbReference>
<evidence type="ECO:0000256" key="1">
    <source>
        <dbReference type="SAM" id="Phobius"/>
    </source>
</evidence>
<keyword evidence="1" id="KW-1133">Transmembrane helix</keyword>
<gene>
    <name evidence="3" type="ORF">SCARR_04451</name>
</gene>
<keyword evidence="4" id="KW-1185">Reference proteome</keyword>
<protein>
    <recommendedName>
        <fullName evidence="5">Protein BatD</fullName>
    </recommendedName>
</protein>
<evidence type="ECO:0008006" key="5">
    <source>
        <dbReference type="Google" id="ProtNLM"/>
    </source>
</evidence>
<organism evidence="3 4">
    <name type="scientific">Pontiella sulfatireligans</name>
    <dbReference type="NCBI Taxonomy" id="2750658"/>
    <lineage>
        <taxon>Bacteria</taxon>
        <taxon>Pseudomonadati</taxon>
        <taxon>Kiritimatiellota</taxon>
        <taxon>Kiritimatiellia</taxon>
        <taxon>Kiritimatiellales</taxon>
        <taxon>Pontiellaceae</taxon>
        <taxon>Pontiella</taxon>
    </lineage>
</organism>